<organism evidence="2 3">
    <name type="scientific">Nocardia terrae</name>
    <dbReference type="NCBI Taxonomy" id="2675851"/>
    <lineage>
        <taxon>Bacteria</taxon>
        <taxon>Bacillati</taxon>
        <taxon>Actinomycetota</taxon>
        <taxon>Actinomycetes</taxon>
        <taxon>Mycobacteriales</taxon>
        <taxon>Nocardiaceae</taxon>
        <taxon>Nocardia</taxon>
    </lineage>
</organism>
<proteinExistence type="predicted"/>
<dbReference type="EMBL" id="WRPP01000007">
    <property type="protein sequence ID" value="MVU81734.1"/>
    <property type="molecule type" value="Genomic_DNA"/>
</dbReference>
<protein>
    <submittedName>
        <fullName evidence="2">DUF1330 domain-containing protein</fullName>
    </submittedName>
</protein>
<dbReference type="InterPro" id="IPR010753">
    <property type="entry name" value="DUF1330"/>
</dbReference>
<accession>A0A7K1V531</accession>
<sequence>MPAYATAILWNVDVNAEIVEYLERIDGTLAPFGGKFIVHGGAQHVFEGPKDANIIVIEFPDYEAASDWYHSPAYQEIVHLRTDNAAGIGILAPHCGEDHVATDVLKGVAIER</sequence>
<reference evidence="2 3" key="1">
    <citation type="submission" date="2019-12" db="EMBL/GenBank/DDBJ databases">
        <title>Nocardia sp. nov. ET3-3 isolated from soil.</title>
        <authorList>
            <person name="Kanchanasin P."/>
            <person name="Tanasupawat S."/>
            <person name="Yuki M."/>
            <person name="Kudo T."/>
        </authorList>
    </citation>
    <scope>NUCLEOTIDE SEQUENCE [LARGE SCALE GENOMIC DNA]</scope>
    <source>
        <strain evidence="2 3">ET3-3</strain>
    </source>
</reference>
<comment type="caution">
    <text evidence="2">The sequence shown here is derived from an EMBL/GenBank/DDBJ whole genome shotgun (WGS) entry which is preliminary data.</text>
</comment>
<dbReference type="InterPro" id="IPR011008">
    <property type="entry name" value="Dimeric_a/b-barrel"/>
</dbReference>
<name>A0A7K1V531_9NOCA</name>
<evidence type="ECO:0000313" key="3">
    <source>
        <dbReference type="Proteomes" id="UP000466794"/>
    </source>
</evidence>
<dbReference type="PANTHER" id="PTHR41521">
    <property type="match status" value="1"/>
</dbReference>
<keyword evidence="3" id="KW-1185">Reference proteome</keyword>
<dbReference type="PANTHER" id="PTHR41521:SF4">
    <property type="entry name" value="BLR0684 PROTEIN"/>
    <property type="match status" value="1"/>
</dbReference>
<dbReference type="Gene3D" id="3.30.70.100">
    <property type="match status" value="1"/>
</dbReference>
<dbReference type="RefSeq" id="WP_157391352.1">
    <property type="nucleotide sequence ID" value="NZ_WRPP01000007.1"/>
</dbReference>
<feature type="domain" description="DUF1330" evidence="1">
    <location>
        <begin position="3"/>
        <end position="86"/>
    </location>
</feature>
<gene>
    <name evidence="2" type="ORF">GPX89_31420</name>
</gene>
<dbReference type="Pfam" id="PF07045">
    <property type="entry name" value="DUF1330"/>
    <property type="match status" value="1"/>
</dbReference>
<dbReference type="SUPFAM" id="SSF54909">
    <property type="entry name" value="Dimeric alpha+beta barrel"/>
    <property type="match status" value="1"/>
</dbReference>
<dbReference type="Proteomes" id="UP000466794">
    <property type="component" value="Unassembled WGS sequence"/>
</dbReference>
<evidence type="ECO:0000259" key="1">
    <source>
        <dbReference type="Pfam" id="PF07045"/>
    </source>
</evidence>
<evidence type="ECO:0000313" key="2">
    <source>
        <dbReference type="EMBL" id="MVU81734.1"/>
    </source>
</evidence>
<dbReference type="AlphaFoldDB" id="A0A7K1V531"/>